<dbReference type="OMA" id="CRSIEYK"/>
<keyword evidence="4 5" id="KW-0472">Membrane</keyword>
<dbReference type="AlphaFoldDB" id="H2XTF0"/>
<evidence type="ECO:0000256" key="3">
    <source>
        <dbReference type="ARBA" id="ARBA00022989"/>
    </source>
</evidence>
<feature type="transmembrane region" description="Helical" evidence="5">
    <location>
        <begin position="90"/>
        <end position="108"/>
    </location>
</feature>
<name>H2XTF0_CIOIN</name>
<evidence type="ECO:0000256" key="1">
    <source>
        <dbReference type="ARBA" id="ARBA00004141"/>
    </source>
</evidence>
<reference evidence="6" key="2">
    <citation type="journal article" date="2008" name="Genome Biol.">
        <title>Improved genome assembly and evidence-based global gene model set for the chordate Ciona intestinalis: new insight into intron and operon populations.</title>
        <authorList>
            <person name="Satou Y."/>
            <person name="Mineta K."/>
            <person name="Ogasawara M."/>
            <person name="Sasakura Y."/>
            <person name="Shoguchi E."/>
            <person name="Ueno K."/>
            <person name="Yamada L."/>
            <person name="Matsumoto J."/>
            <person name="Wasserscheid J."/>
            <person name="Dewar K."/>
            <person name="Wiley G.B."/>
            <person name="Macmil S.L."/>
            <person name="Roe B.A."/>
            <person name="Zeller R.W."/>
            <person name="Hastings K.E."/>
            <person name="Lemaire P."/>
            <person name="Lindquist E."/>
            <person name="Endo T."/>
            <person name="Hotta K."/>
            <person name="Inaba K."/>
        </authorList>
    </citation>
    <scope>NUCLEOTIDE SEQUENCE [LARGE SCALE GENOMIC DNA]</scope>
    <source>
        <strain evidence="6">wild type</strain>
    </source>
</reference>
<accession>H2XTF0</accession>
<reference evidence="7" key="1">
    <citation type="journal article" date="2002" name="Science">
        <title>The draft genome of Ciona intestinalis: insights into chordate and vertebrate origins.</title>
        <authorList>
            <person name="Dehal P."/>
            <person name="Satou Y."/>
            <person name="Campbell R.K."/>
            <person name="Chapman J."/>
            <person name="Degnan B."/>
            <person name="De Tomaso A."/>
            <person name="Davidson B."/>
            <person name="Di Gregorio A."/>
            <person name="Gelpke M."/>
            <person name="Goodstein D.M."/>
            <person name="Harafuji N."/>
            <person name="Hastings K.E."/>
            <person name="Ho I."/>
            <person name="Hotta K."/>
            <person name="Huang W."/>
            <person name="Kawashima T."/>
            <person name="Lemaire P."/>
            <person name="Martinez D."/>
            <person name="Meinertzhagen I.A."/>
            <person name="Necula S."/>
            <person name="Nonaka M."/>
            <person name="Putnam N."/>
            <person name="Rash S."/>
            <person name="Saiga H."/>
            <person name="Satake M."/>
            <person name="Terry A."/>
            <person name="Yamada L."/>
            <person name="Wang H.G."/>
            <person name="Awazu S."/>
            <person name="Azumi K."/>
            <person name="Boore J."/>
            <person name="Branno M."/>
            <person name="Chin-Bow S."/>
            <person name="DeSantis R."/>
            <person name="Doyle S."/>
            <person name="Francino P."/>
            <person name="Keys D.N."/>
            <person name="Haga S."/>
            <person name="Hayashi H."/>
            <person name="Hino K."/>
            <person name="Imai K.S."/>
            <person name="Inaba K."/>
            <person name="Kano S."/>
            <person name="Kobayashi K."/>
            <person name="Kobayashi M."/>
            <person name="Lee B.I."/>
            <person name="Makabe K.W."/>
            <person name="Manohar C."/>
            <person name="Matassi G."/>
            <person name="Medina M."/>
            <person name="Mochizuki Y."/>
            <person name="Mount S."/>
            <person name="Morishita T."/>
            <person name="Miura S."/>
            <person name="Nakayama A."/>
            <person name="Nishizaka S."/>
            <person name="Nomoto H."/>
            <person name="Ohta F."/>
            <person name="Oishi K."/>
            <person name="Rigoutsos I."/>
            <person name="Sano M."/>
            <person name="Sasaki A."/>
            <person name="Sasakura Y."/>
            <person name="Shoguchi E."/>
            <person name="Shin-i T."/>
            <person name="Spagnuolo A."/>
            <person name="Stainier D."/>
            <person name="Suzuki M.M."/>
            <person name="Tassy O."/>
            <person name="Takatori N."/>
            <person name="Tokuoka M."/>
            <person name="Yagi K."/>
            <person name="Yoshizaki F."/>
            <person name="Wada S."/>
            <person name="Zhang C."/>
            <person name="Hyatt P.D."/>
            <person name="Larimer F."/>
            <person name="Detter C."/>
            <person name="Doggett N."/>
            <person name="Glavina T."/>
            <person name="Hawkins T."/>
            <person name="Richardson P."/>
            <person name="Lucas S."/>
            <person name="Kohara Y."/>
            <person name="Levine M."/>
            <person name="Satoh N."/>
            <person name="Rokhsar D.S."/>
        </authorList>
    </citation>
    <scope>NUCLEOTIDE SEQUENCE [LARGE SCALE GENOMIC DNA]</scope>
</reference>
<dbReference type="STRING" id="7719.ENSCINP00000032934"/>
<keyword evidence="7" id="KW-1185">Reference proteome</keyword>
<dbReference type="HOGENOM" id="CLU_2102355_0_0_1"/>
<dbReference type="InParanoid" id="H2XTF0"/>
<keyword evidence="2 5" id="KW-0812">Transmembrane</keyword>
<evidence type="ECO:0000313" key="7">
    <source>
        <dbReference type="Proteomes" id="UP000008144"/>
    </source>
</evidence>
<dbReference type="Ensembl" id="ENSCINT00000031164.1">
    <property type="protein sequence ID" value="ENSCINP00000032934.1"/>
    <property type="gene ID" value="ENSCING00000022580.1"/>
</dbReference>
<evidence type="ECO:0000256" key="4">
    <source>
        <dbReference type="ARBA" id="ARBA00023136"/>
    </source>
</evidence>
<keyword evidence="3 5" id="KW-1133">Transmembrane helix</keyword>
<feature type="transmembrane region" description="Helical" evidence="5">
    <location>
        <begin position="64"/>
        <end position="84"/>
    </location>
</feature>
<dbReference type="InterPro" id="IPR006214">
    <property type="entry name" value="Bax_inhibitor_1-related"/>
</dbReference>
<organism evidence="6 7">
    <name type="scientific">Ciona intestinalis</name>
    <name type="common">Transparent sea squirt</name>
    <name type="synonym">Ascidia intestinalis</name>
    <dbReference type="NCBI Taxonomy" id="7719"/>
    <lineage>
        <taxon>Eukaryota</taxon>
        <taxon>Metazoa</taxon>
        <taxon>Chordata</taxon>
        <taxon>Tunicata</taxon>
        <taxon>Ascidiacea</taxon>
        <taxon>Phlebobranchia</taxon>
        <taxon>Cionidae</taxon>
        <taxon>Ciona</taxon>
    </lineage>
</organism>
<reference evidence="6" key="3">
    <citation type="submission" date="2025-08" db="UniProtKB">
        <authorList>
            <consortium name="Ensembl"/>
        </authorList>
    </citation>
    <scope>IDENTIFICATION</scope>
</reference>
<dbReference type="Proteomes" id="UP000008144">
    <property type="component" value="Chromosome 7"/>
</dbReference>
<feature type="transmembrane region" description="Helical" evidence="5">
    <location>
        <begin position="32"/>
        <end position="52"/>
    </location>
</feature>
<comment type="subcellular location">
    <subcellularLocation>
        <location evidence="1">Membrane</location>
        <topology evidence="1">Multi-pass membrane protein</topology>
    </subcellularLocation>
</comment>
<proteinExistence type="predicted"/>
<evidence type="ECO:0000256" key="5">
    <source>
        <dbReference type="SAM" id="Phobius"/>
    </source>
</evidence>
<dbReference type="Pfam" id="PF01027">
    <property type="entry name" value="Bax1-I"/>
    <property type="match status" value="1"/>
</dbReference>
<reference evidence="6" key="4">
    <citation type="submission" date="2025-09" db="UniProtKB">
        <authorList>
            <consortium name="Ensembl"/>
        </authorList>
    </citation>
    <scope>IDENTIFICATION</scope>
</reference>
<evidence type="ECO:0000256" key="2">
    <source>
        <dbReference type="ARBA" id="ARBA00022692"/>
    </source>
</evidence>
<sequence>MYFGASLVATAGSAVAIARNPTLMRLASANGIGAMVLTIGAMIGTSIICRSIEYKPGFGAKQAAWLLHTGVIGAVIAPMTMLGGPLLIRAAWYTAGIVAGLSAVAVCAPSEKFLNM</sequence>
<dbReference type="EMBL" id="EAAA01002404">
    <property type="status" value="NOT_ANNOTATED_CDS"/>
    <property type="molecule type" value="Genomic_DNA"/>
</dbReference>
<protein>
    <submittedName>
        <fullName evidence="6">Uncharacterized protein</fullName>
    </submittedName>
</protein>
<dbReference type="GO" id="GO:0016020">
    <property type="term" value="C:membrane"/>
    <property type="evidence" value="ECO:0007669"/>
    <property type="project" value="UniProtKB-SubCell"/>
</dbReference>
<evidence type="ECO:0000313" key="6">
    <source>
        <dbReference type="Ensembl" id="ENSCINP00000032934.1"/>
    </source>
</evidence>